<dbReference type="SFLD" id="SFLDS00003">
    <property type="entry name" value="Haloacid_Dehalogenase"/>
    <property type="match status" value="1"/>
</dbReference>
<dbReference type="PANTHER" id="PTHR43344:SF2">
    <property type="entry name" value="PHOSPHOSERINE PHOSPHATASE"/>
    <property type="match status" value="1"/>
</dbReference>
<comment type="cofactor">
    <cofactor evidence="1">
        <name>Mg(2+)</name>
        <dbReference type="ChEBI" id="CHEBI:18420"/>
    </cofactor>
</comment>
<evidence type="ECO:0000256" key="13">
    <source>
        <dbReference type="ARBA" id="ARBA00048523"/>
    </source>
</evidence>
<evidence type="ECO:0000256" key="9">
    <source>
        <dbReference type="ARBA" id="ARBA00022842"/>
    </source>
</evidence>
<comment type="catalytic activity">
    <reaction evidence="12">
        <text>O-phospho-L-serine + H2O = L-serine + phosphate</text>
        <dbReference type="Rhea" id="RHEA:21208"/>
        <dbReference type="ChEBI" id="CHEBI:15377"/>
        <dbReference type="ChEBI" id="CHEBI:33384"/>
        <dbReference type="ChEBI" id="CHEBI:43474"/>
        <dbReference type="ChEBI" id="CHEBI:57524"/>
        <dbReference type="EC" id="3.1.3.3"/>
    </reaction>
</comment>
<evidence type="ECO:0000256" key="4">
    <source>
        <dbReference type="ARBA" id="ARBA00012640"/>
    </source>
</evidence>
<evidence type="ECO:0000256" key="5">
    <source>
        <dbReference type="ARBA" id="ARBA00015196"/>
    </source>
</evidence>
<evidence type="ECO:0000313" key="14">
    <source>
        <dbReference type="EMBL" id="MEB5477145.1"/>
    </source>
</evidence>
<evidence type="ECO:0000256" key="1">
    <source>
        <dbReference type="ARBA" id="ARBA00001946"/>
    </source>
</evidence>
<keyword evidence="6" id="KW-0028">Amino-acid biosynthesis</keyword>
<dbReference type="InterPro" id="IPR036412">
    <property type="entry name" value="HAD-like_sf"/>
</dbReference>
<dbReference type="GO" id="GO:0016787">
    <property type="term" value="F:hydrolase activity"/>
    <property type="evidence" value="ECO:0007669"/>
    <property type="project" value="UniProtKB-KW"/>
</dbReference>
<evidence type="ECO:0000313" key="15">
    <source>
        <dbReference type="Proteomes" id="UP001339883"/>
    </source>
</evidence>
<organism evidence="14 15">
    <name type="scientific">Acinetobacter pollinis</name>
    <dbReference type="NCBI Taxonomy" id="2605270"/>
    <lineage>
        <taxon>Bacteria</taxon>
        <taxon>Pseudomonadati</taxon>
        <taxon>Pseudomonadota</taxon>
        <taxon>Gammaproteobacteria</taxon>
        <taxon>Moraxellales</taxon>
        <taxon>Moraxellaceae</taxon>
        <taxon>Acinetobacter</taxon>
    </lineage>
</organism>
<evidence type="ECO:0000256" key="11">
    <source>
        <dbReference type="ARBA" id="ARBA00031693"/>
    </source>
</evidence>
<evidence type="ECO:0000256" key="8">
    <source>
        <dbReference type="ARBA" id="ARBA00022801"/>
    </source>
</evidence>
<dbReference type="InterPro" id="IPR050582">
    <property type="entry name" value="HAD-like_SerB"/>
</dbReference>
<comment type="catalytic activity">
    <reaction evidence="13">
        <text>O-phospho-D-serine + H2O = D-serine + phosphate</text>
        <dbReference type="Rhea" id="RHEA:24873"/>
        <dbReference type="ChEBI" id="CHEBI:15377"/>
        <dbReference type="ChEBI" id="CHEBI:35247"/>
        <dbReference type="ChEBI" id="CHEBI:43474"/>
        <dbReference type="ChEBI" id="CHEBI:58680"/>
        <dbReference type="EC" id="3.1.3.3"/>
    </reaction>
</comment>
<evidence type="ECO:0000256" key="6">
    <source>
        <dbReference type="ARBA" id="ARBA00022605"/>
    </source>
</evidence>
<dbReference type="PANTHER" id="PTHR43344">
    <property type="entry name" value="PHOSPHOSERINE PHOSPHATASE"/>
    <property type="match status" value="1"/>
</dbReference>
<dbReference type="SFLD" id="SFLDG01137">
    <property type="entry name" value="C1.6.1:_Phosphoserine_Phosphat"/>
    <property type="match status" value="1"/>
</dbReference>
<evidence type="ECO:0000256" key="2">
    <source>
        <dbReference type="ARBA" id="ARBA00005135"/>
    </source>
</evidence>
<dbReference type="SFLD" id="SFLDG01136">
    <property type="entry name" value="C1.6:_Phosphoserine_Phosphatas"/>
    <property type="match status" value="1"/>
</dbReference>
<dbReference type="InterPro" id="IPR023214">
    <property type="entry name" value="HAD_sf"/>
</dbReference>
<keyword evidence="10" id="KW-0718">Serine biosynthesis</keyword>
<reference evidence="14 15" key="1">
    <citation type="submission" date="2019-08" db="EMBL/GenBank/DDBJ databases">
        <title>Five species of Acinetobacter isolated from floral nectar and animal pollinators.</title>
        <authorList>
            <person name="Hendry T.A."/>
        </authorList>
    </citation>
    <scope>NUCLEOTIDE SEQUENCE [LARGE SCALE GENOMIC DNA]</scope>
    <source>
        <strain evidence="14 15">MD18.27</strain>
    </source>
</reference>
<name>A0ABU6DTU9_9GAMM</name>
<evidence type="ECO:0000256" key="12">
    <source>
        <dbReference type="ARBA" id="ARBA00048138"/>
    </source>
</evidence>
<evidence type="ECO:0000256" key="3">
    <source>
        <dbReference type="ARBA" id="ARBA00009184"/>
    </source>
</evidence>
<keyword evidence="9" id="KW-0460">Magnesium</keyword>
<dbReference type="SUPFAM" id="SSF56784">
    <property type="entry name" value="HAD-like"/>
    <property type="match status" value="1"/>
</dbReference>
<comment type="pathway">
    <text evidence="2">Amino-acid biosynthesis; L-serine biosynthesis; L-serine from 3-phospho-D-glycerate: step 3/3.</text>
</comment>
<dbReference type="EMBL" id="VTDN01000006">
    <property type="protein sequence ID" value="MEB5477145.1"/>
    <property type="molecule type" value="Genomic_DNA"/>
</dbReference>
<comment type="caution">
    <text evidence="14">The sequence shown here is derived from an EMBL/GenBank/DDBJ whole genome shotgun (WGS) entry which is preliminary data.</text>
</comment>
<sequence>MTQTTPIQSYQFTLLGKTLTKDHIASLNQVFKESQITVDSSPKYLSVGQGHDAVQFAVKTSHAQHTLRDLCLNFSAHHKVDLLAQPQSFDTKACRLVCFDMDSTLIGQEVIDELAKEAGIGEQVAEITERAMQGELDFQESFKARVALLKGLDTDVLDKIASRLTINDGAARLISTLKANGIHTAIFSGGFQYFAEYLKNKLGLDEVHANTLDIQDGQVTGEVKGQIVDGARKAVLLQELANKLDISLEQTIAVGDGANDLPMLSLAGLGVAFRAKPLVKAQAKQSISYEGLDGILYLLQLSDDEIESKTNI</sequence>
<dbReference type="NCBIfam" id="TIGR00338">
    <property type="entry name" value="serB"/>
    <property type="match status" value="1"/>
</dbReference>
<dbReference type="EC" id="3.1.3.3" evidence="4"/>
<evidence type="ECO:0000256" key="7">
    <source>
        <dbReference type="ARBA" id="ARBA00022723"/>
    </source>
</evidence>
<dbReference type="Pfam" id="PF12710">
    <property type="entry name" value="HAD"/>
    <property type="match status" value="1"/>
</dbReference>
<evidence type="ECO:0000256" key="10">
    <source>
        <dbReference type="ARBA" id="ARBA00023299"/>
    </source>
</evidence>
<proteinExistence type="inferred from homology"/>
<comment type="similarity">
    <text evidence="3">Belongs to the HAD-like hydrolase superfamily. SerB family.</text>
</comment>
<dbReference type="InterPro" id="IPR004469">
    <property type="entry name" value="PSP"/>
</dbReference>
<dbReference type="Gene3D" id="3.40.50.1000">
    <property type="entry name" value="HAD superfamily/HAD-like"/>
    <property type="match status" value="1"/>
</dbReference>
<dbReference type="CDD" id="cd07500">
    <property type="entry name" value="HAD_PSP"/>
    <property type="match status" value="1"/>
</dbReference>
<keyword evidence="7" id="KW-0479">Metal-binding</keyword>
<protein>
    <recommendedName>
        <fullName evidence="5">Phosphoserine phosphatase</fullName>
        <ecNumber evidence="4">3.1.3.3</ecNumber>
    </recommendedName>
    <alternativeName>
        <fullName evidence="11">O-phosphoserine phosphohydrolase</fullName>
    </alternativeName>
</protein>
<dbReference type="SFLD" id="SFLDF00029">
    <property type="entry name" value="phosphoserine_phosphatase"/>
    <property type="match status" value="1"/>
</dbReference>
<keyword evidence="15" id="KW-1185">Reference proteome</keyword>
<accession>A0ABU6DTU9</accession>
<gene>
    <name evidence="14" type="primary">serB</name>
    <name evidence="14" type="ORF">I2F25_08845</name>
</gene>
<dbReference type="Proteomes" id="UP001339883">
    <property type="component" value="Unassembled WGS sequence"/>
</dbReference>
<keyword evidence="8 14" id="KW-0378">Hydrolase</keyword>
<dbReference type="NCBIfam" id="TIGR01488">
    <property type="entry name" value="HAD-SF-IB"/>
    <property type="match status" value="1"/>
</dbReference>